<dbReference type="CDD" id="cd00077">
    <property type="entry name" value="HDc"/>
    <property type="match status" value="1"/>
</dbReference>
<proteinExistence type="predicted"/>
<dbReference type="Proteomes" id="UP001501321">
    <property type="component" value="Unassembled WGS sequence"/>
</dbReference>
<protein>
    <submittedName>
        <fullName evidence="3">HD-GYP domain-containing protein</fullName>
    </submittedName>
</protein>
<dbReference type="RefSeq" id="WP_345010437.1">
    <property type="nucleotide sequence ID" value="NZ_BAABFC010000006.1"/>
</dbReference>
<keyword evidence="4" id="KW-1185">Reference proteome</keyword>
<evidence type="ECO:0000259" key="2">
    <source>
        <dbReference type="PROSITE" id="PS51832"/>
    </source>
</evidence>
<sequence length="413" mass="45989">MPDISIAVTDLRIGHFVKLPGSWKDHPFLFSSFRIKDEEQLQIIRNLGLAQVTIDPYRSTGNIPEPVTGEVVSATPSEDVAPAPAAPADPIRQQQQDLRRSMRFADRQFSNALSPLRESLGQLNLKPDEGLATVAQLIRTAAAHLTQTEEPIGLQLVRSVQQGDVLLLHSLNTAYIAMLMAREAGWSPLEIENAGLAALVHDIGELKIPTQISRKRVELTKSEINFMRMHVQYGFDQLSQLKAFSPEIRQAVLQHQERLDGSGYPNGLKGEQIGALARLISVADYYEEQLHPRSATRPGQPNQVVASLFKKADIWFDGGYIKLLIKVLGIYPPGSLVRLSDDTLALVMASDPQTPLKPIVLPYERGRVSEGVDLIPLQQDERQISGLCKLEELSQAQHDFFNLGKHFCYYYTS</sequence>
<dbReference type="InterPro" id="IPR021812">
    <property type="entry name" value="DUF3391"/>
</dbReference>
<gene>
    <name evidence="3" type="ORF">GCM10023095_08620</name>
</gene>
<dbReference type="Gene3D" id="1.10.3210.10">
    <property type="entry name" value="Hypothetical protein af1432"/>
    <property type="match status" value="1"/>
</dbReference>
<organism evidence="3 4">
    <name type="scientific">Pseudaeromonas paramecii</name>
    <dbReference type="NCBI Taxonomy" id="2138166"/>
    <lineage>
        <taxon>Bacteria</taxon>
        <taxon>Pseudomonadati</taxon>
        <taxon>Pseudomonadota</taxon>
        <taxon>Gammaproteobacteria</taxon>
        <taxon>Aeromonadales</taxon>
        <taxon>Aeromonadaceae</taxon>
        <taxon>Pseudaeromonas</taxon>
    </lineage>
</organism>
<evidence type="ECO:0000313" key="4">
    <source>
        <dbReference type="Proteomes" id="UP001501321"/>
    </source>
</evidence>
<dbReference type="PANTHER" id="PTHR43155:SF2">
    <property type="entry name" value="CYCLIC DI-GMP PHOSPHODIESTERASE PA4108"/>
    <property type="match status" value="1"/>
</dbReference>
<comment type="caution">
    <text evidence="3">The sequence shown here is derived from an EMBL/GenBank/DDBJ whole genome shotgun (WGS) entry which is preliminary data.</text>
</comment>
<accession>A0ABP8Q303</accession>
<dbReference type="SMART" id="SM00471">
    <property type="entry name" value="HDc"/>
    <property type="match status" value="1"/>
</dbReference>
<dbReference type="PANTHER" id="PTHR43155">
    <property type="entry name" value="CYCLIC DI-GMP PHOSPHODIESTERASE PA4108-RELATED"/>
    <property type="match status" value="1"/>
</dbReference>
<dbReference type="EMBL" id="BAABFC010000006">
    <property type="protein sequence ID" value="GAA4495439.1"/>
    <property type="molecule type" value="Genomic_DNA"/>
</dbReference>
<reference evidence="4" key="1">
    <citation type="journal article" date="2019" name="Int. J. Syst. Evol. Microbiol.">
        <title>The Global Catalogue of Microorganisms (GCM) 10K type strain sequencing project: providing services to taxonomists for standard genome sequencing and annotation.</title>
        <authorList>
            <consortium name="The Broad Institute Genomics Platform"/>
            <consortium name="The Broad Institute Genome Sequencing Center for Infectious Disease"/>
            <person name="Wu L."/>
            <person name="Ma J."/>
        </authorList>
    </citation>
    <scope>NUCLEOTIDE SEQUENCE [LARGE SCALE GENOMIC DNA]</scope>
    <source>
        <strain evidence="4">JCM 32226</strain>
    </source>
</reference>
<dbReference type="SUPFAM" id="SSF109604">
    <property type="entry name" value="HD-domain/PDEase-like"/>
    <property type="match status" value="1"/>
</dbReference>
<evidence type="ECO:0000313" key="3">
    <source>
        <dbReference type="EMBL" id="GAA4495439.1"/>
    </source>
</evidence>
<dbReference type="Pfam" id="PF11871">
    <property type="entry name" value="DUF3391"/>
    <property type="match status" value="1"/>
</dbReference>
<feature type="domain" description="HD-GYP" evidence="2">
    <location>
        <begin position="145"/>
        <end position="340"/>
    </location>
</feature>
<feature type="region of interest" description="Disordered" evidence="1">
    <location>
        <begin position="74"/>
        <end position="93"/>
    </location>
</feature>
<dbReference type="Pfam" id="PF13487">
    <property type="entry name" value="HD_5"/>
    <property type="match status" value="1"/>
</dbReference>
<dbReference type="InterPro" id="IPR037522">
    <property type="entry name" value="HD_GYP_dom"/>
</dbReference>
<dbReference type="InterPro" id="IPR003607">
    <property type="entry name" value="HD/PDEase_dom"/>
</dbReference>
<name>A0ABP8Q303_9GAMM</name>
<dbReference type="PROSITE" id="PS51832">
    <property type="entry name" value="HD_GYP"/>
    <property type="match status" value="1"/>
</dbReference>
<evidence type="ECO:0000256" key="1">
    <source>
        <dbReference type="SAM" id="MobiDB-lite"/>
    </source>
</evidence>